<feature type="transmembrane region" description="Helical" evidence="2">
    <location>
        <begin position="85"/>
        <end position="107"/>
    </location>
</feature>
<protein>
    <submittedName>
        <fullName evidence="3">Uncharacterized protein</fullName>
    </submittedName>
</protein>
<keyword evidence="2" id="KW-0812">Transmembrane</keyword>
<sequence>MTEEPAPARAVVTRRPTGPGPAARPARVPIPPGGEPERDPETVRALVHGQLRTGLAVVGLLAALLGPLPLAFRSVPQLGGDGRPVVVWAVLGVVVYPLFVLLGRWYVRRAELTERRFNDAGTRARDGSGTAG</sequence>
<evidence type="ECO:0000256" key="1">
    <source>
        <dbReference type="SAM" id="MobiDB-lite"/>
    </source>
</evidence>
<feature type="compositionally biased region" description="Low complexity" evidence="1">
    <location>
        <begin position="14"/>
        <end position="27"/>
    </location>
</feature>
<name>A0A0L8J9G2_STRVR</name>
<dbReference type="EMBL" id="LGUP01000394">
    <property type="protein sequence ID" value="KOG10261.1"/>
    <property type="molecule type" value="Genomic_DNA"/>
</dbReference>
<comment type="caution">
    <text evidence="3">The sequence shown here is derived from an EMBL/GenBank/DDBJ whole genome shotgun (WGS) entry which is preliminary data.</text>
</comment>
<feature type="region of interest" description="Disordered" evidence="1">
    <location>
        <begin position="1"/>
        <end position="40"/>
    </location>
</feature>
<reference evidence="3 4" key="1">
    <citation type="submission" date="2015-06" db="EMBL/GenBank/DDBJ databases">
        <authorList>
            <person name="Hoefler B.C."/>
            <person name="Straight P.D."/>
        </authorList>
    </citation>
    <scope>NUCLEOTIDE SEQUENCE [LARGE SCALE GENOMIC DNA]</scope>
    <source>
        <strain evidence="3 4">NRRL 3427</strain>
    </source>
</reference>
<evidence type="ECO:0000313" key="3">
    <source>
        <dbReference type="EMBL" id="KOG10261.1"/>
    </source>
</evidence>
<gene>
    <name evidence="3" type="ORF">ADK34_35570</name>
</gene>
<keyword evidence="2" id="KW-1133">Transmembrane helix</keyword>
<dbReference type="RefSeq" id="WP_033210969.1">
    <property type="nucleotide sequence ID" value="NZ_LGUP01000394.1"/>
</dbReference>
<organism evidence="3 4">
    <name type="scientific">Streptomyces viridochromogenes</name>
    <dbReference type="NCBI Taxonomy" id="1938"/>
    <lineage>
        <taxon>Bacteria</taxon>
        <taxon>Bacillati</taxon>
        <taxon>Actinomycetota</taxon>
        <taxon>Actinomycetes</taxon>
        <taxon>Kitasatosporales</taxon>
        <taxon>Streptomycetaceae</taxon>
        <taxon>Streptomyces</taxon>
    </lineage>
</organism>
<accession>A0A0L8J9G2</accession>
<feature type="transmembrane region" description="Helical" evidence="2">
    <location>
        <begin position="54"/>
        <end position="73"/>
    </location>
</feature>
<evidence type="ECO:0000313" key="4">
    <source>
        <dbReference type="Proteomes" id="UP000037023"/>
    </source>
</evidence>
<dbReference type="PATRIC" id="fig|1938.6.peg.7678"/>
<keyword evidence="2" id="KW-0472">Membrane</keyword>
<dbReference type="AlphaFoldDB" id="A0A0L8J9G2"/>
<evidence type="ECO:0000256" key="2">
    <source>
        <dbReference type="SAM" id="Phobius"/>
    </source>
</evidence>
<proteinExistence type="predicted"/>
<dbReference type="Proteomes" id="UP000037023">
    <property type="component" value="Unassembled WGS sequence"/>
</dbReference>